<dbReference type="Proteomes" id="UP000658202">
    <property type="component" value="Unassembled WGS sequence"/>
</dbReference>
<dbReference type="EMBL" id="BMCW01000004">
    <property type="protein sequence ID" value="GGG59145.1"/>
    <property type="molecule type" value="Genomic_DNA"/>
</dbReference>
<proteinExistence type="predicted"/>
<organism evidence="1 2">
    <name type="scientific">Epilithonimonas arachidiradicis</name>
    <dbReference type="NCBI Taxonomy" id="1617282"/>
    <lineage>
        <taxon>Bacteria</taxon>
        <taxon>Pseudomonadati</taxon>
        <taxon>Bacteroidota</taxon>
        <taxon>Flavobacteriia</taxon>
        <taxon>Flavobacteriales</taxon>
        <taxon>Weeksellaceae</taxon>
        <taxon>Chryseobacterium group</taxon>
        <taxon>Epilithonimonas</taxon>
    </lineage>
</organism>
<sequence>MDVEALSVREDVVPVALLDEAAALSIDVPPFVDEEGCVSIDVLSGDTDSEVSEDLLLLQLNSNPVAKIKNNFFIIIYFLVFGILKVRQKIMDGL</sequence>
<evidence type="ECO:0000313" key="1">
    <source>
        <dbReference type="EMBL" id="GGG59145.1"/>
    </source>
</evidence>
<gene>
    <name evidence="1" type="ORF">GCM10007332_21000</name>
</gene>
<accession>A0ABQ1X6Y3</accession>
<name>A0ABQ1X6Y3_9FLAO</name>
<evidence type="ECO:0000313" key="2">
    <source>
        <dbReference type="Proteomes" id="UP000658202"/>
    </source>
</evidence>
<comment type="caution">
    <text evidence="1">The sequence shown here is derived from an EMBL/GenBank/DDBJ whole genome shotgun (WGS) entry which is preliminary data.</text>
</comment>
<reference evidence="2" key="1">
    <citation type="journal article" date="2019" name="Int. J. Syst. Evol. Microbiol.">
        <title>The Global Catalogue of Microorganisms (GCM) 10K type strain sequencing project: providing services to taxonomists for standard genome sequencing and annotation.</title>
        <authorList>
            <consortium name="The Broad Institute Genomics Platform"/>
            <consortium name="The Broad Institute Genome Sequencing Center for Infectious Disease"/>
            <person name="Wu L."/>
            <person name="Ma J."/>
        </authorList>
    </citation>
    <scope>NUCLEOTIDE SEQUENCE [LARGE SCALE GENOMIC DNA]</scope>
    <source>
        <strain evidence="2">CCM 8490</strain>
    </source>
</reference>
<keyword evidence="2" id="KW-1185">Reference proteome</keyword>
<protein>
    <submittedName>
        <fullName evidence="1">Uncharacterized protein</fullName>
    </submittedName>
</protein>